<gene>
    <name evidence="1" type="ORF">PG996_004978</name>
</gene>
<evidence type="ECO:0000313" key="2">
    <source>
        <dbReference type="Proteomes" id="UP001446871"/>
    </source>
</evidence>
<dbReference type="EMBL" id="JAQQWM010000003">
    <property type="protein sequence ID" value="KAK8071630.1"/>
    <property type="molecule type" value="Genomic_DNA"/>
</dbReference>
<keyword evidence="2" id="KW-1185">Reference proteome</keyword>
<dbReference type="Proteomes" id="UP001446871">
    <property type="component" value="Unassembled WGS sequence"/>
</dbReference>
<sequence length="214" mass="24678">MASEQQVLKIPHIRIVHKVCWHLDLNATPVPDGKPELVRYDPDVEGTTPERLKIDPLMDNLTKAHKWVVKLEPSTKGPVVANAFSDAQKSLEEEFTRVAKEQVQEQENPWHKLPLIGYTRQLRQLGLFAEEMEREVMCHDKPKISLVEKAISALAIRFLVKDVWEHVSDDKLRDVFDRSMKDLMSVVLQMSVDKDWLEDDIQATMKTEFAKNGL</sequence>
<proteinExistence type="predicted"/>
<protein>
    <submittedName>
        <fullName evidence="1">Uncharacterized protein</fullName>
    </submittedName>
</protein>
<accession>A0ABR1VN58</accession>
<name>A0ABR1VN58_9PEZI</name>
<evidence type="ECO:0000313" key="1">
    <source>
        <dbReference type="EMBL" id="KAK8071630.1"/>
    </source>
</evidence>
<reference evidence="1 2" key="1">
    <citation type="submission" date="2023-01" db="EMBL/GenBank/DDBJ databases">
        <title>Analysis of 21 Apiospora genomes using comparative genomics revels a genus with tremendous synthesis potential of carbohydrate active enzymes and secondary metabolites.</title>
        <authorList>
            <person name="Sorensen T."/>
        </authorList>
    </citation>
    <scope>NUCLEOTIDE SEQUENCE [LARGE SCALE GENOMIC DNA]</scope>
    <source>
        <strain evidence="1 2">CBS 83171</strain>
    </source>
</reference>
<organism evidence="1 2">
    <name type="scientific">Apiospora saccharicola</name>
    <dbReference type="NCBI Taxonomy" id="335842"/>
    <lineage>
        <taxon>Eukaryota</taxon>
        <taxon>Fungi</taxon>
        <taxon>Dikarya</taxon>
        <taxon>Ascomycota</taxon>
        <taxon>Pezizomycotina</taxon>
        <taxon>Sordariomycetes</taxon>
        <taxon>Xylariomycetidae</taxon>
        <taxon>Amphisphaeriales</taxon>
        <taxon>Apiosporaceae</taxon>
        <taxon>Apiospora</taxon>
    </lineage>
</organism>
<comment type="caution">
    <text evidence="1">The sequence shown here is derived from an EMBL/GenBank/DDBJ whole genome shotgun (WGS) entry which is preliminary data.</text>
</comment>